<organism evidence="1 2">
    <name type="scientific">Massilia glaciei</name>
    <dbReference type="NCBI Taxonomy" id="1524097"/>
    <lineage>
        <taxon>Bacteria</taxon>
        <taxon>Pseudomonadati</taxon>
        <taxon>Pseudomonadota</taxon>
        <taxon>Betaproteobacteria</taxon>
        <taxon>Burkholderiales</taxon>
        <taxon>Oxalobacteraceae</taxon>
        <taxon>Telluria group</taxon>
        <taxon>Massilia</taxon>
    </lineage>
</organism>
<dbReference type="PANTHER" id="PTHR45011">
    <property type="entry name" value="DAP3-BINDING CELL DEATH ENHANCER 1"/>
    <property type="match status" value="1"/>
</dbReference>
<dbReference type="SUPFAM" id="SSF81901">
    <property type="entry name" value="HCP-like"/>
    <property type="match status" value="2"/>
</dbReference>
<gene>
    <name evidence="1" type="ORF">C7C56_007100</name>
</gene>
<comment type="caution">
    <text evidence="1">The sequence shown here is derived from an EMBL/GenBank/DDBJ whole genome shotgun (WGS) entry which is preliminary data.</text>
</comment>
<sequence>MYTLAMRHKHGRGLSRDLGEAMRLFEVAAKLGHLKSIEALGTGLLTGLFGTSDLRQALVWLRKGADGGSPVSQAQLGLELTKAPPHLGSAEEGMGWLRKSAQQGEAEGQAYLGHTLLERASPADKAEGIEWLNKATDQNNQEAQYFLGNAYLLGDGVSQDLDRAATLFATASMFGHRAARLALDTMFVQGQVKRRPYHEFVPTPMPPAPPRSKD</sequence>
<name>A0A2U2HPE8_9BURK</name>
<protein>
    <submittedName>
        <fullName evidence="1">Sel1 repeat family protein</fullName>
    </submittedName>
</protein>
<dbReference type="OrthoDB" id="8912283at2"/>
<proteinExistence type="predicted"/>
<dbReference type="InterPro" id="IPR011990">
    <property type="entry name" value="TPR-like_helical_dom_sf"/>
</dbReference>
<dbReference type="Gene3D" id="1.25.40.10">
    <property type="entry name" value="Tetratricopeptide repeat domain"/>
    <property type="match status" value="1"/>
</dbReference>
<dbReference type="EMBL" id="PXWF02000092">
    <property type="protein sequence ID" value="PWF49381.1"/>
    <property type="molecule type" value="Genomic_DNA"/>
</dbReference>
<dbReference type="Pfam" id="PF08238">
    <property type="entry name" value="Sel1"/>
    <property type="match status" value="5"/>
</dbReference>
<dbReference type="PANTHER" id="PTHR45011:SF1">
    <property type="entry name" value="DAP3-BINDING CELL DEATH ENHANCER 1"/>
    <property type="match status" value="1"/>
</dbReference>
<keyword evidence="2" id="KW-1185">Reference proteome</keyword>
<dbReference type="RefSeq" id="WP_106756753.1">
    <property type="nucleotide sequence ID" value="NZ_PXWF02000092.1"/>
</dbReference>
<evidence type="ECO:0000313" key="2">
    <source>
        <dbReference type="Proteomes" id="UP000241421"/>
    </source>
</evidence>
<reference evidence="1 2" key="1">
    <citation type="submission" date="2018-04" db="EMBL/GenBank/DDBJ databases">
        <title>Massilia violaceinigra sp. nov., a novel purple-pigmented bacterium isolated from Tianshan glacier, Xinjiang, China.</title>
        <authorList>
            <person name="Wang H."/>
        </authorList>
    </citation>
    <scope>NUCLEOTIDE SEQUENCE [LARGE SCALE GENOMIC DNA]</scope>
    <source>
        <strain evidence="1 2">B448-2</strain>
    </source>
</reference>
<dbReference type="InterPro" id="IPR052748">
    <property type="entry name" value="ISR_Activator"/>
</dbReference>
<dbReference type="Proteomes" id="UP000241421">
    <property type="component" value="Unassembled WGS sequence"/>
</dbReference>
<dbReference type="InterPro" id="IPR006597">
    <property type="entry name" value="Sel1-like"/>
</dbReference>
<evidence type="ECO:0000313" key="1">
    <source>
        <dbReference type="EMBL" id="PWF49381.1"/>
    </source>
</evidence>
<dbReference type="AlphaFoldDB" id="A0A2U2HPE8"/>
<dbReference type="SMART" id="SM00671">
    <property type="entry name" value="SEL1"/>
    <property type="match status" value="4"/>
</dbReference>
<accession>A0A2U2HPE8</accession>